<sequence length="152" mass="17232">MFPLTRNKWLLTDVLRKEWGYKGVVVSDSWAIDQLYNKHLVATDKMDAALQALNAGVTVDLPYGNNYERLIQLVKDGKIPMKDLDEAVAYVLRLKFKMGLFDNPPAVTLEGALKHINQPEGRELSRIAAERSMVLLKNQNNILPLQKANTKQ</sequence>
<dbReference type="EC" id="3.2.1.21" evidence="3"/>
<evidence type="ECO:0000256" key="6">
    <source>
        <dbReference type="ARBA" id="ARBA00023295"/>
    </source>
</evidence>
<dbReference type="Gene3D" id="3.20.20.300">
    <property type="entry name" value="Glycoside hydrolase, family 3, N-terminal domain"/>
    <property type="match status" value="1"/>
</dbReference>
<dbReference type="InterPro" id="IPR001764">
    <property type="entry name" value="Glyco_hydro_3_N"/>
</dbReference>
<dbReference type="RefSeq" id="WP_161819621.1">
    <property type="nucleotide sequence ID" value="NZ_JAACJS010000015.1"/>
</dbReference>
<dbReference type="InterPro" id="IPR051915">
    <property type="entry name" value="Cellulose_Degrad_GH3"/>
</dbReference>
<accession>A0ABX0A2H8</accession>
<gene>
    <name evidence="8" type="ORF">GWC95_15515</name>
</gene>
<keyword evidence="6" id="KW-0326">Glycosidase</keyword>
<evidence type="ECO:0000256" key="5">
    <source>
        <dbReference type="ARBA" id="ARBA00022801"/>
    </source>
</evidence>
<keyword evidence="4" id="KW-0732">Signal</keyword>
<dbReference type="PROSITE" id="PS00775">
    <property type="entry name" value="GLYCOSYL_HYDROL_F3"/>
    <property type="match status" value="1"/>
</dbReference>
<dbReference type="InterPro" id="IPR036962">
    <property type="entry name" value="Glyco_hydro_3_N_sf"/>
</dbReference>
<dbReference type="InterPro" id="IPR017853">
    <property type="entry name" value="GH"/>
</dbReference>
<dbReference type="InterPro" id="IPR036881">
    <property type="entry name" value="Glyco_hydro_3_C_sf"/>
</dbReference>
<feature type="domain" description="Glycoside hydrolase family 3 N-terminal" evidence="7">
    <location>
        <begin position="3"/>
        <end position="94"/>
    </location>
</feature>
<evidence type="ECO:0000256" key="1">
    <source>
        <dbReference type="ARBA" id="ARBA00000448"/>
    </source>
</evidence>
<organism evidence="8 9">
    <name type="scientific">Sediminibacterium roseum</name>
    <dbReference type="NCBI Taxonomy" id="1978412"/>
    <lineage>
        <taxon>Bacteria</taxon>
        <taxon>Pseudomonadati</taxon>
        <taxon>Bacteroidota</taxon>
        <taxon>Chitinophagia</taxon>
        <taxon>Chitinophagales</taxon>
        <taxon>Chitinophagaceae</taxon>
        <taxon>Sediminibacterium</taxon>
    </lineage>
</organism>
<proteinExistence type="inferred from homology"/>
<evidence type="ECO:0000313" key="8">
    <source>
        <dbReference type="EMBL" id="NCI51336.1"/>
    </source>
</evidence>
<evidence type="ECO:0000259" key="7">
    <source>
        <dbReference type="Pfam" id="PF00933"/>
    </source>
</evidence>
<dbReference type="InterPro" id="IPR019800">
    <property type="entry name" value="Glyco_hydro_3_AS"/>
</dbReference>
<dbReference type="Proteomes" id="UP000753802">
    <property type="component" value="Unassembled WGS sequence"/>
</dbReference>
<keyword evidence="5" id="KW-0378">Hydrolase</keyword>
<reference evidence="8 9" key="1">
    <citation type="submission" date="2020-01" db="EMBL/GenBank/DDBJ databases">
        <title>Genome analysis.</title>
        <authorList>
            <person name="Wu S."/>
            <person name="Wang G."/>
        </authorList>
    </citation>
    <scope>NUCLEOTIDE SEQUENCE [LARGE SCALE GENOMIC DNA]</scope>
    <source>
        <strain evidence="8 9">SYL130</strain>
    </source>
</reference>
<dbReference type="PANTHER" id="PTHR30620">
    <property type="entry name" value="PERIPLASMIC BETA-GLUCOSIDASE-RELATED"/>
    <property type="match status" value="1"/>
</dbReference>
<dbReference type="Gene3D" id="3.40.50.1700">
    <property type="entry name" value="Glycoside hydrolase family 3 C-terminal domain"/>
    <property type="match status" value="1"/>
</dbReference>
<comment type="similarity">
    <text evidence="2">Belongs to the glycosyl hydrolase 3 family.</text>
</comment>
<dbReference type="SUPFAM" id="SSF51445">
    <property type="entry name" value="(Trans)glycosidases"/>
    <property type="match status" value="1"/>
</dbReference>
<evidence type="ECO:0000256" key="2">
    <source>
        <dbReference type="ARBA" id="ARBA00005336"/>
    </source>
</evidence>
<dbReference type="Pfam" id="PF00933">
    <property type="entry name" value="Glyco_hydro_3"/>
    <property type="match status" value="1"/>
</dbReference>
<dbReference type="EMBL" id="JAACJS010000015">
    <property type="protein sequence ID" value="NCI51336.1"/>
    <property type="molecule type" value="Genomic_DNA"/>
</dbReference>
<keyword evidence="9" id="KW-1185">Reference proteome</keyword>
<evidence type="ECO:0000256" key="3">
    <source>
        <dbReference type="ARBA" id="ARBA00012744"/>
    </source>
</evidence>
<protein>
    <recommendedName>
        <fullName evidence="3">beta-glucosidase</fullName>
        <ecNumber evidence="3">3.2.1.21</ecNumber>
    </recommendedName>
</protein>
<comment type="catalytic activity">
    <reaction evidence="1">
        <text>Hydrolysis of terminal, non-reducing beta-D-glucosyl residues with release of beta-D-glucose.</text>
        <dbReference type="EC" id="3.2.1.21"/>
    </reaction>
</comment>
<name>A0ABX0A2H8_9BACT</name>
<evidence type="ECO:0000256" key="4">
    <source>
        <dbReference type="ARBA" id="ARBA00022729"/>
    </source>
</evidence>
<comment type="caution">
    <text evidence="8">The sequence shown here is derived from an EMBL/GenBank/DDBJ whole genome shotgun (WGS) entry which is preliminary data.</text>
</comment>
<evidence type="ECO:0000313" key="9">
    <source>
        <dbReference type="Proteomes" id="UP000753802"/>
    </source>
</evidence>
<dbReference type="PANTHER" id="PTHR30620:SF16">
    <property type="entry name" value="LYSOSOMAL BETA GLUCOSIDASE"/>
    <property type="match status" value="1"/>
</dbReference>